<dbReference type="Gene3D" id="3.15.10.40">
    <property type="entry name" value="Uncharacterised protein PF07273, DUF1439"/>
    <property type="match status" value="1"/>
</dbReference>
<evidence type="ECO:0000313" key="2">
    <source>
        <dbReference type="EMBL" id="KKW41942.1"/>
    </source>
</evidence>
<gene>
    <name evidence="2" type="ORF">UY92_C0012G0021</name>
</gene>
<sequence>MWQRLCVFVLSIVLLCAAGCSGCKKKKAEVSEGSSPKTFEVTEQMLQFGLDAFVGERAVLLDGAITVSHSELKVREGRVEVGLDIAAIISGKSVQGAALIAFAPELDDTGTVYLNNPDIVEVRVKGVPDALIEFVRKPLVDTIKVHVIGRFFDGRVKVFTLDDHGLQGMVKGMAKDGLREIQVREGAVVLVLKDAPANN</sequence>
<feature type="signal peptide" evidence="1">
    <location>
        <begin position="1"/>
        <end position="18"/>
    </location>
</feature>
<dbReference type="AlphaFoldDB" id="A0A0G2AKZ7"/>
<proteinExistence type="predicted"/>
<comment type="caution">
    <text evidence="2">The sequence shown here is derived from an EMBL/GenBank/DDBJ whole genome shotgun (WGS) entry which is preliminary data.</text>
</comment>
<dbReference type="EMBL" id="LCRX01000012">
    <property type="protein sequence ID" value="KKW41942.1"/>
    <property type="molecule type" value="Genomic_DNA"/>
</dbReference>
<protein>
    <submittedName>
        <fullName evidence="2">Uncharacterized protein</fullName>
    </submittedName>
</protein>
<reference evidence="2 3" key="1">
    <citation type="journal article" date="2015" name="Nature">
        <title>rRNA introns, odd ribosomes, and small enigmatic genomes across a large radiation of phyla.</title>
        <authorList>
            <person name="Brown C.T."/>
            <person name="Hug L.A."/>
            <person name="Thomas B.C."/>
            <person name="Sharon I."/>
            <person name="Castelle C.J."/>
            <person name="Singh A."/>
            <person name="Wilkins M.J."/>
            <person name="Williams K.H."/>
            <person name="Banfield J.F."/>
        </authorList>
    </citation>
    <scope>NUCLEOTIDE SEQUENCE [LARGE SCALE GENOMIC DNA]</scope>
</reference>
<keyword evidence="1" id="KW-0732">Signal</keyword>
<accession>A0A0G2AKZ7</accession>
<feature type="chain" id="PRO_5002542098" evidence="1">
    <location>
        <begin position="19"/>
        <end position="199"/>
    </location>
</feature>
<organism evidence="2 3">
    <name type="scientific">Candidatus Magasanikbacteria bacterium GW2011_GWA2_56_11</name>
    <dbReference type="NCBI Taxonomy" id="1619044"/>
    <lineage>
        <taxon>Bacteria</taxon>
        <taxon>Candidatus Magasanikiibacteriota</taxon>
    </lineage>
</organism>
<dbReference type="Proteomes" id="UP000033870">
    <property type="component" value="Unassembled WGS sequence"/>
</dbReference>
<name>A0A0G2AKZ7_9BACT</name>
<evidence type="ECO:0000313" key="3">
    <source>
        <dbReference type="Proteomes" id="UP000033870"/>
    </source>
</evidence>
<evidence type="ECO:0000256" key="1">
    <source>
        <dbReference type="SAM" id="SignalP"/>
    </source>
</evidence>